<evidence type="ECO:0000256" key="8">
    <source>
        <dbReference type="ARBA" id="ARBA00022833"/>
    </source>
</evidence>
<keyword evidence="11" id="KW-0325">Glycoprotein</keyword>
<dbReference type="Pfam" id="PF00090">
    <property type="entry name" value="TSP_1"/>
    <property type="match status" value="1"/>
</dbReference>
<reference evidence="19 20" key="2">
    <citation type="submission" date="2018-08" db="EMBL/GenBank/DDBJ databases">
        <authorList>
            <person name="Laetsch R D."/>
            <person name="Stevens L."/>
            <person name="Kumar S."/>
            <person name="Blaxter L. M."/>
        </authorList>
    </citation>
    <scope>NUCLEOTIDE SEQUENCE [LARGE SCALE GENOMIC DNA]</scope>
</reference>
<evidence type="ECO:0000259" key="17">
    <source>
        <dbReference type="PROSITE" id="PS50026"/>
    </source>
</evidence>
<accession>A0A182EBJ5</accession>
<evidence type="ECO:0000256" key="2">
    <source>
        <dbReference type="ARBA" id="ARBA00022525"/>
    </source>
</evidence>
<evidence type="ECO:0000256" key="9">
    <source>
        <dbReference type="ARBA" id="ARBA00023049"/>
    </source>
</evidence>
<evidence type="ECO:0000313" key="19">
    <source>
        <dbReference type="EMBL" id="VDK77444.1"/>
    </source>
</evidence>
<dbReference type="SUPFAM" id="SSF82895">
    <property type="entry name" value="TSP-1 type 1 repeat"/>
    <property type="match status" value="1"/>
</dbReference>
<evidence type="ECO:0000256" key="6">
    <source>
        <dbReference type="ARBA" id="ARBA00022729"/>
    </source>
</evidence>
<dbReference type="InterPro" id="IPR036383">
    <property type="entry name" value="TSP1_rpt_sf"/>
</dbReference>
<keyword evidence="4 14" id="KW-0645">Protease</keyword>
<comment type="caution">
    <text evidence="13">Lacks conserved residue(s) required for the propagation of feature annotation.</text>
</comment>
<evidence type="ECO:0000256" key="1">
    <source>
        <dbReference type="ARBA" id="ARBA00004613"/>
    </source>
</evidence>
<dbReference type="PROSITE" id="PS00022">
    <property type="entry name" value="EGF_1"/>
    <property type="match status" value="1"/>
</dbReference>
<evidence type="ECO:0000256" key="10">
    <source>
        <dbReference type="ARBA" id="ARBA00023157"/>
    </source>
</evidence>
<keyword evidence="6" id="KW-0732">Signal</keyword>
<protein>
    <recommendedName>
        <fullName evidence="12">Zinc metalloproteinase</fullName>
    </recommendedName>
</protein>
<feature type="disulfide bond" evidence="13">
    <location>
        <begin position="297"/>
        <end position="307"/>
    </location>
</feature>
<dbReference type="AlphaFoldDB" id="A0A182EBJ5"/>
<dbReference type="CDD" id="cd04280">
    <property type="entry name" value="ZnMc_astacin_like"/>
    <property type="match status" value="1"/>
</dbReference>
<dbReference type="PROSITE" id="PS01186">
    <property type="entry name" value="EGF_2"/>
    <property type="match status" value="1"/>
</dbReference>
<dbReference type="SMART" id="SM00235">
    <property type="entry name" value="ZnMc"/>
    <property type="match status" value="1"/>
</dbReference>
<evidence type="ECO:0000259" key="18">
    <source>
        <dbReference type="PROSITE" id="PS51864"/>
    </source>
</evidence>
<sequence length="569" mass="64483">MEFYFKQINAQQINDDTISNDYAEVRVLLNQFYEKTAQKFGIYHDYDFKKVSKDLRNIPVDDGTEASINRKQGVAGHLFESDIVLTLPQIKALLNEKIRSRNNRQAIRGTEYKWIDMPIPYYFGASNVKWQNVIRAALRYIENETCVRFKENGYGSNYIHFVQAEGCWSSVGKIGGRQSISIGPGCELVGIAAHEVLHALGLWHEQSRSDRDSKIRVMYHNIYPNTQGNFEKRTYLDSDNMGLPYDFGSLMHYGSKAFTIHYNRNTIETRDPQYQKTIGQRHAISFKDAKMINLRYCNDFCRNKMICYNGGYVDPNDCHRCKCPSGFGGKDCLSVQKSRTANCGGDLIADDYDRNITIAGFYGNVHCVWRIRSEAQVGVYIKELRLPCRDETCTSYLELKSKADMTAADDPDGSSKRGSSTKGLLTTTTSSPPPKPTRTTTKPSTTTTTKLITTTKEISIWSEWGRWSICSATCGGCGKQRRVRACYGNGQNCLGPKEESRKCGQKRCQVGSSFDCTTRFVMPCDLYETLEFATDKDAHAPSAKKSIVDQHRYQQHVKSAFSNEELCEA</sequence>
<feature type="domain" description="EGF-like" evidence="17">
    <location>
        <begin position="293"/>
        <end position="333"/>
    </location>
</feature>
<name>A0A182EBJ5_ONCOC</name>
<dbReference type="PROSITE" id="PS51864">
    <property type="entry name" value="ASTACIN"/>
    <property type="match status" value="1"/>
</dbReference>
<feature type="binding site" evidence="14">
    <location>
        <position position="194"/>
    </location>
    <ligand>
        <name>Zn(2+)</name>
        <dbReference type="ChEBI" id="CHEBI:29105"/>
        <note>catalytic</note>
    </ligand>
</feature>
<dbReference type="InterPro" id="IPR000742">
    <property type="entry name" value="EGF"/>
</dbReference>
<dbReference type="SMART" id="SM00209">
    <property type="entry name" value="TSP1"/>
    <property type="match status" value="1"/>
</dbReference>
<feature type="compositionally biased region" description="Low complexity" evidence="16">
    <location>
        <begin position="437"/>
        <end position="447"/>
    </location>
</feature>
<reference evidence="21" key="1">
    <citation type="submission" date="2016-06" db="UniProtKB">
        <authorList>
            <consortium name="WormBaseParasite"/>
        </authorList>
    </citation>
    <scope>IDENTIFICATION</scope>
</reference>
<dbReference type="InterPro" id="IPR017050">
    <property type="entry name" value="Metallopeptidase_nem"/>
</dbReference>
<dbReference type="PIRSF" id="PIRSF036365">
    <property type="entry name" value="Astacin_nematoda"/>
    <property type="match status" value="1"/>
</dbReference>
<dbReference type="PRINTS" id="PR00480">
    <property type="entry name" value="ASTACIN"/>
</dbReference>
<feature type="domain" description="Peptidase M12A" evidence="18">
    <location>
        <begin position="105"/>
        <end position="298"/>
    </location>
</feature>
<dbReference type="Gene3D" id="3.40.390.10">
    <property type="entry name" value="Collagenase (Catalytic Domain)"/>
    <property type="match status" value="1"/>
</dbReference>
<evidence type="ECO:0000256" key="14">
    <source>
        <dbReference type="PROSITE-ProRule" id="PRU01211"/>
    </source>
</evidence>
<proteinExistence type="predicted"/>
<dbReference type="Gene3D" id="2.20.100.10">
    <property type="entry name" value="Thrombospondin type-1 (TSP1) repeat"/>
    <property type="match status" value="1"/>
</dbReference>
<evidence type="ECO:0000256" key="11">
    <source>
        <dbReference type="ARBA" id="ARBA00023180"/>
    </source>
</evidence>
<organism evidence="21">
    <name type="scientific">Onchocerca ochengi</name>
    <name type="common">Filarial nematode worm</name>
    <dbReference type="NCBI Taxonomy" id="42157"/>
    <lineage>
        <taxon>Eukaryota</taxon>
        <taxon>Metazoa</taxon>
        <taxon>Ecdysozoa</taxon>
        <taxon>Nematoda</taxon>
        <taxon>Chromadorea</taxon>
        <taxon>Rhabditida</taxon>
        <taxon>Spirurina</taxon>
        <taxon>Spiruromorpha</taxon>
        <taxon>Filarioidea</taxon>
        <taxon>Onchocercidae</taxon>
        <taxon>Onchocerca</taxon>
    </lineage>
</organism>
<evidence type="ECO:0000256" key="5">
    <source>
        <dbReference type="ARBA" id="ARBA00022723"/>
    </source>
</evidence>
<dbReference type="GO" id="GO:0018996">
    <property type="term" value="P:molting cycle, collagen and cuticulin-based cuticle"/>
    <property type="evidence" value="ECO:0007669"/>
    <property type="project" value="InterPro"/>
</dbReference>
<dbReference type="GO" id="GO:0005576">
    <property type="term" value="C:extracellular region"/>
    <property type="evidence" value="ECO:0007669"/>
    <property type="project" value="UniProtKB-SubCell"/>
</dbReference>
<gene>
    <name evidence="19" type="ORF">NOO_LOCUS5428</name>
</gene>
<dbReference type="FunFam" id="3.40.390.10:FF:000028">
    <property type="entry name" value="Zinc metalloproteinase"/>
    <property type="match status" value="1"/>
</dbReference>
<feature type="binding site" evidence="14">
    <location>
        <position position="198"/>
    </location>
    <ligand>
        <name>Zn(2+)</name>
        <dbReference type="ChEBI" id="CHEBI:29105"/>
        <note>catalytic</note>
    </ligand>
</feature>
<comment type="subcellular location">
    <subcellularLocation>
        <location evidence="1 12">Secreted</location>
    </subcellularLocation>
</comment>
<evidence type="ECO:0000256" key="15">
    <source>
        <dbReference type="RuleBase" id="RU361183"/>
    </source>
</evidence>
<keyword evidence="3 13" id="KW-0245">EGF-like domain</keyword>
<keyword evidence="8 14" id="KW-0862">Zinc</keyword>
<dbReference type="Proteomes" id="UP000271087">
    <property type="component" value="Unassembled WGS sequence"/>
</dbReference>
<evidence type="ECO:0000256" key="7">
    <source>
        <dbReference type="ARBA" id="ARBA00022801"/>
    </source>
</evidence>
<dbReference type="PANTHER" id="PTHR10127:SF780">
    <property type="entry name" value="METALLOENDOPEPTIDASE"/>
    <property type="match status" value="1"/>
</dbReference>
<feature type="compositionally biased region" description="Low complexity" evidence="16">
    <location>
        <begin position="420"/>
        <end position="430"/>
    </location>
</feature>
<comment type="cofactor">
    <cofactor evidence="14 15">
        <name>Zn(2+)</name>
        <dbReference type="ChEBI" id="CHEBI:29105"/>
    </cofactor>
    <text evidence="14 15">Binds 1 zinc ion per subunit.</text>
</comment>
<keyword evidence="20" id="KW-1185">Reference proteome</keyword>
<dbReference type="GO" id="GO:0004222">
    <property type="term" value="F:metalloendopeptidase activity"/>
    <property type="evidence" value="ECO:0007669"/>
    <property type="project" value="UniProtKB-UniRule"/>
</dbReference>
<feature type="disulfide bond" evidence="13">
    <location>
        <begin position="323"/>
        <end position="332"/>
    </location>
</feature>
<dbReference type="OrthoDB" id="431034at2759"/>
<dbReference type="PROSITE" id="PS50092">
    <property type="entry name" value="TSP1"/>
    <property type="match status" value="1"/>
</dbReference>
<dbReference type="Pfam" id="PF01400">
    <property type="entry name" value="Astacin"/>
    <property type="match status" value="1"/>
</dbReference>
<keyword evidence="5 14" id="KW-0479">Metal-binding</keyword>
<dbReference type="STRING" id="42157.A0A182EBJ5"/>
<dbReference type="InterPro" id="IPR034035">
    <property type="entry name" value="Astacin-like_dom"/>
</dbReference>
<dbReference type="EMBL" id="UYRW01001439">
    <property type="protein sequence ID" value="VDK77444.1"/>
    <property type="molecule type" value="Genomic_DNA"/>
</dbReference>
<dbReference type="InterPro" id="IPR001506">
    <property type="entry name" value="Peptidase_M12A"/>
</dbReference>
<keyword evidence="9 14" id="KW-0482">Metalloprotease</keyword>
<keyword evidence="7 14" id="KW-0378">Hydrolase</keyword>
<evidence type="ECO:0000256" key="13">
    <source>
        <dbReference type="PROSITE-ProRule" id="PRU00076"/>
    </source>
</evidence>
<dbReference type="PANTHER" id="PTHR10127">
    <property type="entry name" value="DISCOIDIN, CUB, EGF, LAMININ , AND ZINC METALLOPROTEASE DOMAIN CONTAINING"/>
    <property type="match status" value="1"/>
</dbReference>
<dbReference type="SUPFAM" id="SSF55486">
    <property type="entry name" value="Metalloproteases ('zincins'), catalytic domain"/>
    <property type="match status" value="1"/>
</dbReference>
<evidence type="ECO:0000256" key="3">
    <source>
        <dbReference type="ARBA" id="ARBA00022536"/>
    </source>
</evidence>
<evidence type="ECO:0000256" key="4">
    <source>
        <dbReference type="ARBA" id="ARBA00022670"/>
    </source>
</evidence>
<dbReference type="GO" id="GO:0008270">
    <property type="term" value="F:zinc ion binding"/>
    <property type="evidence" value="ECO:0007669"/>
    <property type="project" value="UniProtKB-UniRule"/>
</dbReference>
<keyword evidence="2 12" id="KW-0964">Secreted</keyword>
<dbReference type="InterPro" id="IPR006026">
    <property type="entry name" value="Peptidase_Metallo"/>
</dbReference>
<feature type="active site" evidence="14">
    <location>
        <position position="195"/>
    </location>
</feature>
<evidence type="ECO:0000256" key="12">
    <source>
        <dbReference type="PIRNR" id="PIRNR036365"/>
    </source>
</evidence>
<feature type="binding site" evidence="14">
    <location>
        <position position="204"/>
    </location>
    <ligand>
        <name>Zn(2+)</name>
        <dbReference type="ChEBI" id="CHEBI:29105"/>
        <note>catalytic</note>
    </ligand>
</feature>
<dbReference type="WBParaSite" id="nOo.2.0.1.t05428-RA">
    <property type="protein sequence ID" value="nOo.2.0.1.t05428-RA"/>
    <property type="gene ID" value="nOo.2.0.1.g05428"/>
</dbReference>
<dbReference type="InterPro" id="IPR024079">
    <property type="entry name" value="MetalloPept_cat_dom_sf"/>
</dbReference>
<evidence type="ECO:0000313" key="21">
    <source>
        <dbReference type="WBParaSite" id="nOo.2.0.1.t05428-RA"/>
    </source>
</evidence>
<keyword evidence="10 13" id="KW-1015">Disulfide bond</keyword>
<evidence type="ECO:0000256" key="16">
    <source>
        <dbReference type="SAM" id="MobiDB-lite"/>
    </source>
</evidence>
<dbReference type="PROSITE" id="PS50026">
    <property type="entry name" value="EGF_3"/>
    <property type="match status" value="1"/>
</dbReference>
<dbReference type="GO" id="GO:0006508">
    <property type="term" value="P:proteolysis"/>
    <property type="evidence" value="ECO:0007669"/>
    <property type="project" value="UniProtKB-KW"/>
</dbReference>
<feature type="region of interest" description="Disordered" evidence="16">
    <location>
        <begin position="406"/>
        <end position="447"/>
    </location>
</feature>
<evidence type="ECO:0000313" key="20">
    <source>
        <dbReference type="Proteomes" id="UP000271087"/>
    </source>
</evidence>
<dbReference type="InterPro" id="IPR000884">
    <property type="entry name" value="TSP1_rpt"/>
</dbReference>